<proteinExistence type="predicted"/>
<gene>
    <name evidence="1" type="ORF">ACFQ21_07765</name>
</gene>
<comment type="caution">
    <text evidence="1">The sequence shown here is derived from an EMBL/GenBank/DDBJ whole genome shotgun (WGS) entry which is preliminary data.</text>
</comment>
<organism evidence="1 2">
    <name type="scientific">Ohtaekwangia kribbensis</name>
    <dbReference type="NCBI Taxonomy" id="688913"/>
    <lineage>
        <taxon>Bacteria</taxon>
        <taxon>Pseudomonadati</taxon>
        <taxon>Bacteroidota</taxon>
        <taxon>Cytophagia</taxon>
        <taxon>Cytophagales</taxon>
        <taxon>Fulvivirgaceae</taxon>
        <taxon>Ohtaekwangia</taxon>
    </lineage>
</organism>
<evidence type="ECO:0000313" key="2">
    <source>
        <dbReference type="Proteomes" id="UP001597112"/>
    </source>
</evidence>
<accession>A0ABW3JYY6</accession>
<dbReference type="RefSeq" id="WP_377577217.1">
    <property type="nucleotide sequence ID" value="NZ_JBHTKA010000001.1"/>
</dbReference>
<reference evidence="2" key="1">
    <citation type="journal article" date="2019" name="Int. J. Syst. Evol. Microbiol.">
        <title>The Global Catalogue of Microorganisms (GCM) 10K type strain sequencing project: providing services to taxonomists for standard genome sequencing and annotation.</title>
        <authorList>
            <consortium name="The Broad Institute Genomics Platform"/>
            <consortium name="The Broad Institute Genome Sequencing Center for Infectious Disease"/>
            <person name="Wu L."/>
            <person name="Ma J."/>
        </authorList>
    </citation>
    <scope>NUCLEOTIDE SEQUENCE [LARGE SCALE GENOMIC DNA]</scope>
    <source>
        <strain evidence="2">CCUG 58938</strain>
    </source>
</reference>
<dbReference type="EMBL" id="JBHTKA010000001">
    <property type="protein sequence ID" value="MFD0999198.1"/>
    <property type="molecule type" value="Genomic_DNA"/>
</dbReference>
<dbReference type="Proteomes" id="UP001597112">
    <property type="component" value="Unassembled WGS sequence"/>
</dbReference>
<protein>
    <submittedName>
        <fullName evidence="1">Uncharacterized protein</fullName>
    </submittedName>
</protein>
<evidence type="ECO:0000313" key="1">
    <source>
        <dbReference type="EMBL" id="MFD0999198.1"/>
    </source>
</evidence>
<name>A0ABW3JYY6_9BACT</name>
<keyword evidence="2" id="KW-1185">Reference proteome</keyword>
<sequence length="381" mass="43269">MMKEKQVHILIGCADARDLSQVQLDTIDNVTQEFKEMGIDVELHVVRAAGSFVTPDIVMDIKRTIEQAQRSSDALLPISYYIHIQTHGHLTEDSNDHYISHVHDLKIVEGSPLNCGMLGASAVGVEIEQMIIEEKPVIDIRGRAVVIDNDTKIKSLLQEYYAYDGYLAGDWIRSIDLLRTHPRHQRTVLEKAIAIDPELKMLHIQITCGILDYAIHSLIRVDDGDPSVPFWDTVQMEIRKHTQNDRKAKDMLINQSAKQKPLAGLLCMSDPRMSSRLLAANYYMRSKSIEHTGDYLPNTVFNITGSSFDIPQTPFGPYVIAGFYYAVKHLKLVDQMVMGYDADQTDRIIKKIKNDPIMRMVVQKFNVNLIPINQIDLQVEV</sequence>